<dbReference type="AlphaFoldDB" id="A0A4Z1SZC9"/>
<dbReference type="Proteomes" id="UP000315496">
    <property type="component" value="Chromosome 4"/>
</dbReference>
<protein>
    <submittedName>
        <fullName evidence="2">Nuclear transport factor 2 domain-containing protein</fullName>
    </submittedName>
</protein>
<evidence type="ECO:0000313" key="2">
    <source>
        <dbReference type="EMBL" id="TNJ27013.1"/>
    </source>
</evidence>
<evidence type="ECO:0000259" key="1">
    <source>
        <dbReference type="Pfam" id="PF02136"/>
    </source>
</evidence>
<keyword evidence="3" id="KW-1185">Reference proteome</keyword>
<dbReference type="Gene3D" id="3.10.450.50">
    <property type="match status" value="1"/>
</dbReference>
<accession>A0A4Z1SZC9</accession>
<sequence>MQICTPLDVDTTAKMFAQSYYYLLSQGPSKDLTQLLEKTIGAQKARPEDFSFQIAGKIFKSVQDVVAHHQAHTCADSARLVVTSVISAPTYPACVEASLGYHHVLVSGDVIQRDDSKRPFTSTLILGLDRGANGFITFCTICKELFILL</sequence>
<name>A0A4Z1SZC9_GIAMU</name>
<organism evidence="2 3">
    <name type="scientific">Giardia muris</name>
    <dbReference type="NCBI Taxonomy" id="5742"/>
    <lineage>
        <taxon>Eukaryota</taxon>
        <taxon>Metamonada</taxon>
        <taxon>Diplomonadida</taxon>
        <taxon>Hexamitidae</taxon>
        <taxon>Giardiinae</taxon>
        <taxon>Giardia</taxon>
    </lineage>
</organism>
<feature type="domain" description="Nuclear transport factor 2" evidence="1">
    <location>
        <begin position="13"/>
        <end position="132"/>
    </location>
</feature>
<dbReference type="InterPro" id="IPR002075">
    <property type="entry name" value="NTF2_dom"/>
</dbReference>
<dbReference type="Pfam" id="PF02136">
    <property type="entry name" value="NTF2"/>
    <property type="match status" value="1"/>
</dbReference>
<evidence type="ECO:0000313" key="3">
    <source>
        <dbReference type="Proteomes" id="UP000315496"/>
    </source>
</evidence>
<reference evidence="2 3" key="1">
    <citation type="submission" date="2019-05" db="EMBL/GenBank/DDBJ databases">
        <title>The compact genome of Giardia muris reveals important steps in the evolution of intestinal protozoan parasites.</title>
        <authorList>
            <person name="Xu F."/>
            <person name="Jimenez-Gonzalez A."/>
            <person name="Einarsson E."/>
            <person name="Astvaldsson A."/>
            <person name="Peirasmaki D."/>
            <person name="Eckmann L."/>
            <person name="Andersson J.O."/>
            <person name="Svard S.G."/>
            <person name="Jerlstrom-Hultqvist J."/>
        </authorList>
    </citation>
    <scope>NUCLEOTIDE SEQUENCE [LARGE SCALE GENOMIC DNA]</scope>
    <source>
        <strain evidence="2 3">Roberts-Thomson</strain>
    </source>
</reference>
<dbReference type="VEuPathDB" id="GiardiaDB:GMRT_ee003"/>
<gene>
    <name evidence="2" type="ORF">GMRT_ee003</name>
</gene>
<dbReference type="EMBL" id="VDLU01000004">
    <property type="protein sequence ID" value="TNJ27013.1"/>
    <property type="molecule type" value="Genomic_DNA"/>
</dbReference>
<comment type="caution">
    <text evidence="2">The sequence shown here is derived from an EMBL/GenBank/DDBJ whole genome shotgun (WGS) entry which is preliminary data.</text>
</comment>
<proteinExistence type="predicted"/>